<proteinExistence type="predicted"/>
<evidence type="ECO:0000313" key="4">
    <source>
        <dbReference type="Proteomes" id="UP001630127"/>
    </source>
</evidence>
<dbReference type="EMBL" id="JBJUIK010000006">
    <property type="protein sequence ID" value="KAL3525342.1"/>
    <property type="molecule type" value="Genomic_DNA"/>
</dbReference>
<comment type="caution">
    <text evidence="3">The sequence shown here is derived from an EMBL/GenBank/DDBJ whole genome shotgun (WGS) entry which is preliminary data.</text>
</comment>
<evidence type="ECO:0000256" key="1">
    <source>
        <dbReference type="SAM" id="MobiDB-lite"/>
    </source>
</evidence>
<reference evidence="3 4" key="1">
    <citation type="submission" date="2024-11" db="EMBL/GenBank/DDBJ databases">
        <title>A near-complete genome assembly of Cinchona calisaya.</title>
        <authorList>
            <person name="Lian D.C."/>
            <person name="Zhao X.W."/>
            <person name="Wei L."/>
        </authorList>
    </citation>
    <scope>NUCLEOTIDE SEQUENCE [LARGE SCALE GENOMIC DNA]</scope>
    <source>
        <tissue evidence="3">Nenye</tissue>
    </source>
</reference>
<feature type="region of interest" description="Disordered" evidence="1">
    <location>
        <begin position="369"/>
        <end position="411"/>
    </location>
</feature>
<keyword evidence="2" id="KW-1133">Transmembrane helix</keyword>
<accession>A0ABD3A0W1</accession>
<sequence>MTMKNPSSSYKTLYHFLIAVTAGVVLHSQRAVSVVVPSTNCYALDNSSHIYDFSSWIGYPFEYDGKDADLVIRFCKDVETRSHSGYVDFGRFDKLNHFVAGSGNFEFVQQYYNGDLASCELSFDKMGRTAQVSIICGNCPNGQCKGGLGCICDVTYESNCRALVELAIPCEKPGPRVFEGFTIGFHPRSWEIAYNGLTQLGFEKAYSEFSFNTEQTRVALYMTAVASRSHLVQKPTIKVFPEQGLEIKLSGSGATGSAPTTLSPTTLTIDWTCQEARDLPYEVEVTIPIENYDPVQFTLAKTCEYGQSEGTDPTRGWAIFGILSCTFIVLSTLFCIGGFVYKTRVENQHGLDALPGMTILSACLETVSGGGQNHRRPEDVNDPFMSRASWENHPAYGQQTTRTSESRYGTI</sequence>
<dbReference type="Proteomes" id="UP001630127">
    <property type="component" value="Unassembled WGS sequence"/>
</dbReference>
<feature type="compositionally biased region" description="Polar residues" evidence="1">
    <location>
        <begin position="397"/>
        <end position="411"/>
    </location>
</feature>
<keyword evidence="2" id="KW-0472">Membrane</keyword>
<feature type="transmembrane region" description="Helical" evidence="2">
    <location>
        <begin position="317"/>
        <end position="341"/>
    </location>
</feature>
<organism evidence="3 4">
    <name type="scientific">Cinchona calisaya</name>
    <dbReference type="NCBI Taxonomy" id="153742"/>
    <lineage>
        <taxon>Eukaryota</taxon>
        <taxon>Viridiplantae</taxon>
        <taxon>Streptophyta</taxon>
        <taxon>Embryophyta</taxon>
        <taxon>Tracheophyta</taxon>
        <taxon>Spermatophyta</taxon>
        <taxon>Magnoliopsida</taxon>
        <taxon>eudicotyledons</taxon>
        <taxon>Gunneridae</taxon>
        <taxon>Pentapetalae</taxon>
        <taxon>asterids</taxon>
        <taxon>lamiids</taxon>
        <taxon>Gentianales</taxon>
        <taxon>Rubiaceae</taxon>
        <taxon>Cinchonoideae</taxon>
        <taxon>Cinchoneae</taxon>
        <taxon>Cinchona</taxon>
    </lineage>
</organism>
<dbReference type="PANTHER" id="PTHR35752:SF1">
    <property type="entry name" value="G-PROTEIN COUPLED RECEPTOR"/>
    <property type="match status" value="1"/>
</dbReference>
<protein>
    <recommendedName>
        <fullName evidence="5">AT4G36440-like protein</fullName>
    </recommendedName>
</protein>
<gene>
    <name evidence="3" type="ORF">ACH5RR_013714</name>
</gene>
<dbReference type="AlphaFoldDB" id="A0ABD3A0W1"/>
<evidence type="ECO:0008006" key="5">
    <source>
        <dbReference type="Google" id="ProtNLM"/>
    </source>
</evidence>
<keyword evidence="2" id="KW-0812">Transmembrane</keyword>
<evidence type="ECO:0000256" key="2">
    <source>
        <dbReference type="SAM" id="Phobius"/>
    </source>
</evidence>
<dbReference type="PANTHER" id="PTHR35752">
    <property type="entry name" value="G-PROTEIN COUPLED RECEPTOR"/>
    <property type="match status" value="1"/>
</dbReference>
<keyword evidence="4" id="KW-1185">Reference proteome</keyword>
<name>A0ABD3A0W1_9GENT</name>
<evidence type="ECO:0000313" key="3">
    <source>
        <dbReference type="EMBL" id="KAL3525342.1"/>
    </source>
</evidence>